<dbReference type="GeneID" id="17281708"/>
<dbReference type="SUPFAM" id="SSF50978">
    <property type="entry name" value="WD40 repeat-like"/>
    <property type="match status" value="1"/>
</dbReference>
<accession>A0A0D3KL02</accession>
<dbReference type="PANTHER" id="PTHR15052">
    <property type="entry name" value="RNA POLYMERASE III TRANSCRIPTION INITIATION FACTOR COMPLEX SUBUNIT"/>
    <property type="match status" value="1"/>
</dbReference>
<dbReference type="KEGG" id="ehx:EMIHUDRAFT_455097"/>
<dbReference type="HOGENOM" id="CLU_627909_0_0_1"/>
<evidence type="ECO:0000256" key="2">
    <source>
        <dbReference type="ARBA" id="ARBA00023163"/>
    </source>
</evidence>
<comment type="subcellular location">
    <subcellularLocation>
        <location evidence="1">Nucleus</location>
    </subcellularLocation>
</comment>
<keyword evidence="6" id="KW-1185">Reference proteome</keyword>
<dbReference type="AlphaFoldDB" id="A0A0D3KL02"/>
<dbReference type="GO" id="GO:0006383">
    <property type="term" value="P:transcription by RNA polymerase III"/>
    <property type="evidence" value="ECO:0007669"/>
    <property type="project" value="TreeGrafter"/>
</dbReference>
<dbReference type="InterPro" id="IPR015943">
    <property type="entry name" value="WD40/YVTN_repeat-like_dom_sf"/>
</dbReference>
<evidence type="ECO:0000313" key="6">
    <source>
        <dbReference type="Proteomes" id="UP000013827"/>
    </source>
</evidence>
<evidence type="ECO:0000313" key="5">
    <source>
        <dbReference type="EnsemblProtists" id="EOD36437"/>
    </source>
</evidence>
<dbReference type="RefSeq" id="XP_005788866.1">
    <property type="nucleotide sequence ID" value="XM_005788809.1"/>
</dbReference>
<proteinExistence type="predicted"/>
<dbReference type="EnsemblProtists" id="EOD36437">
    <property type="protein sequence ID" value="EOD36437"/>
    <property type="gene ID" value="EMIHUDRAFT_455097"/>
</dbReference>
<dbReference type="PaxDb" id="2903-EOD36437"/>
<dbReference type="SUPFAM" id="SSF57903">
    <property type="entry name" value="FYVE/PHD zinc finger"/>
    <property type="match status" value="1"/>
</dbReference>
<feature type="region of interest" description="Disordered" evidence="4">
    <location>
        <begin position="149"/>
        <end position="168"/>
    </location>
</feature>
<dbReference type="GO" id="GO:0000127">
    <property type="term" value="C:transcription factor TFIIIC complex"/>
    <property type="evidence" value="ECO:0007669"/>
    <property type="project" value="TreeGrafter"/>
</dbReference>
<dbReference type="Gene3D" id="2.130.10.10">
    <property type="entry name" value="YVTN repeat-like/Quinoprotein amine dehydrogenase"/>
    <property type="match status" value="1"/>
</dbReference>
<name>A0A0D3KL02_EMIH1</name>
<dbReference type="PANTHER" id="PTHR15052:SF2">
    <property type="entry name" value="GENERAL TRANSCRIPTION FACTOR 3C POLYPEPTIDE 2"/>
    <property type="match status" value="1"/>
</dbReference>
<protein>
    <recommendedName>
        <fullName evidence="7">PHD-type domain-containing protein</fullName>
    </recommendedName>
</protein>
<evidence type="ECO:0000256" key="3">
    <source>
        <dbReference type="ARBA" id="ARBA00023242"/>
    </source>
</evidence>
<reference evidence="6" key="1">
    <citation type="journal article" date="2013" name="Nature">
        <title>Pan genome of the phytoplankton Emiliania underpins its global distribution.</title>
        <authorList>
            <person name="Read B.A."/>
            <person name="Kegel J."/>
            <person name="Klute M.J."/>
            <person name="Kuo A."/>
            <person name="Lefebvre S.C."/>
            <person name="Maumus F."/>
            <person name="Mayer C."/>
            <person name="Miller J."/>
            <person name="Monier A."/>
            <person name="Salamov A."/>
            <person name="Young J."/>
            <person name="Aguilar M."/>
            <person name="Claverie J.M."/>
            <person name="Frickenhaus S."/>
            <person name="Gonzalez K."/>
            <person name="Herman E.K."/>
            <person name="Lin Y.C."/>
            <person name="Napier J."/>
            <person name="Ogata H."/>
            <person name="Sarno A.F."/>
            <person name="Shmutz J."/>
            <person name="Schroeder D."/>
            <person name="de Vargas C."/>
            <person name="Verret F."/>
            <person name="von Dassow P."/>
            <person name="Valentin K."/>
            <person name="Van de Peer Y."/>
            <person name="Wheeler G."/>
            <person name="Dacks J.B."/>
            <person name="Delwiche C.F."/>
            <person name="Dyhrman S.T."/>
            <person name="Glockner G."/>
            <person name="John U."/>
            <person name="Richards T."/>
            <person name="Worden A.Z."/>
            <person name="Zhang X."/>
            <person name="Grigoriev I.V."/>
            <person name="Allen A.E."/>
            <person name="Bidle K."/>
            <person name="Borodovsky M."/>
            <person name="Bowler C."/>
            <person name="Brownlee C."/>
            <person name="Cock J.M."/>
            <person name="Elias M."/>
            <person name="Gladyshev V.N."/>
            <person name="Groth M."/>
            <person name="Guda C."/>
            <person name="Hadaegh A."/>
            <person name="Iglesias-Rodriguez M.D."/>
            <person name="Jenkins J."/>
            <person name="Jones B.M."/>
            <person name="Lawson T."/>
            <person name="Leese F."/>
            <person name="Lindquist E."/>
            <person name="Lobanov A."/>
            <person name="Lomsadze A."/>
            <person name="Malik S.B."/>
            <person name="Marsh M.E."/>
            <person name="Mackinder L."/>
            <person name="Mock T."/>
            <person name="Mueller-Roeber B."/>
            <person name="Pagarete A."/>
            <person name="Parker M."/>
            <person name="Probert I."/>
            <person name="Quesneville H."/>
            <person name="Raines C."/>
            <person name="Rensing S.A."/>
            <person name="Riano-Pachon D.M."/>
            <person name="Richier S."/>
            <person name="Rokitta S."/>
            <person name="Shiraiwa Y."/>
            <person name="Soanes D.M."/>
            <person name="van der Giezen M."/>
            <person name="Wahlund T.M."/>
            <person name="Williams B."/>
            <person name="Wilson W."/>
            <person name="Wolfe G."/>
            <person name="Wurch L.L."/>
        </authorList>
    </citation>
    <scope>NUCLEOTIDE SEQUENCE</scope>
</reference>
<evidence type="ECO:0000256" key="1">
    <source>
        <dbReference type="ARBA" id="ARBA00004123"/>
    </source>
</evidence>
<evidence type="ECO:0008006" key="7">
    <source>
        <dbReference type="Google" id="ProtNLM"/>
    </source>
</evidence>
<reference evidence="5" key="2">
    <citation type="submission" date="2024-10" db="UniProtKB">
        <authorList>
            <consortium name="EnsemblProtists"/>
        </authorList>
    </citation>
    <scope>IDENTIFICATION</scope>
</reference>
<dbReference type="InterPro" id="IPR036322">
    <property type="entry name" value="WD40_repeat_dom_sf"/>
</dbReference>
<keyword evidence="2" id="KW-0804">Transcription</keyword>
<organism evidence="5 6">
    <name type="scientific">Emiliania huxleyi (strain CCMP1516)</name>
    <dbReference type="NCBI Taxonomy" id="280463"/>
    <lineage>
        <taxon>Eukaryota</taxon>
        <taxon>Haptista</taxon>
        <taxon>Haptophyta</taxon>
        <taxon>Prymnesiophyceae</taxon>
        <taxon>Isochrysidales</taxon>
        <taxon>Noelaerhabdaceae</taxon>
        <taxon>Emiliania</taxon>
    </lineage>
</organism>
<dbReference type="Proteomes" id="UP000013827">
    <property type="component" value="Unassembled WGS sequence"/>
</dbReference>
<feature type="region of interest" description="Disordered" evidence="4">
    <location>
        <begin position="211"/>
        <end position="235"/>
    </location>
</feature>
<dbReference type="InterPro" id="IPR011011">
    <property type="entry name" value="Znf_FYVE_PHD"/>
</dbReference>
<sequence>MEPGRPRRVKQRVNYLEVPVPQNEREQAAVPLGCCTVAGCSQPGAGWHADLKVPICALHGRRIQYYKGIGWPRDEDREDTACHLCGGLDTGGASEADETLLLCSECGWGWCAPCVGACVGEAQLQALLAAGDDSEWRCMRCDSSQLDEALRPPPPAATVSSKPQKKCGPLVVGKTTWQPILRPLPPPGAARSGAGSAVAAAVSPALPDLMPRRGDVSFEDAGGDAPPGGGGSGALSTAAATAAAAPAAAAGLSLDIVADCGGESRVHVAAGSCVAAADALLCATGAPVWAVAWLPRDGGEPDGSEMLAVGTHVSDATHELRGGSNALGLWRVRPEAAAGGGGGGERWAELLHDGGGVLDLEWCPSGNAAAAAGGEGELGRMGLLAAACADGAIRVWALPRVADLAGLAASGGAVALWFRLTPARLLRASAAAGLPLC</sequence>
<evidence type="ECO:0000256" key="4">
    <source>
        <dbReference type="SAM" id="MobiDB-lite"/>
    </source>
</evidence>
<dbReference type="InterPro" id="IPR052416">
    <property type="entry name" value="GTF3C_component"/>
</dbReference>
<dbReference type="GO" id="GO:0005634">
    <property type="term" value="C:nucleus"/>
    <property type="evidence" value="ECO:0007669"/>
    <property type="project" value="UniProtKB-SubCell"/>
</dbReference>
<keyword evidence="3" id="KW-0539">Nucleus</keyword>